<reference evidence="1" key="1">
    <citation type="submission" date="2020-11" db="EMBL/GenBank/DDBJ databases">
        <authorList>
            <consortium name="DOE Joint Genome Institute"/>
            <person name="Ahrendt S."/>
            <person name="Riley R."/>
            <person name="Andreopoulos W."/>
            <person name="Labutti K."/>
            <person name="Pangilinan J."/>
            <person name="Ruiz-Duenas F.J."/>
            <person name="Barrasa J.M."/>
            <person name="Sanchez-Garcia M."/>
            <person name="Camarero S."/>
            <person name="Miyauchi S."/>
            <person name="Serrano A."/>
            <person name="Linde D."/>
            <person name="Babiker R."/>
            <person name="Drula E."/>
            <person name="Ayuso-Fernandez I."/>
            <person name="Pacheco R."/>
            <person name="Padilla G."/>
            <person name="Ferreira P."/>
            <person name="Barriuso J."/>
            <person name="Kellner H."/>
            <person name="Castanera R."/>
            <person name="Alfaro M."/>
            <person name="Ramirez L."/>
            <person name="Pisabarro A.G."/>
            <person name="Kuo A."/>
            <person name="Tritt A."/>
            <person name="Lipzen A."/>
            <person name="He G."/>
            <person name="Yan M."/>
            <person name="Ng V."/>
            <person name="Cullen D."/>
            <person name="Martin F."/>
            <person name="Rosso M.-N."/>
            <person name="Henrissat B."/>
            <person name="Hibbett D."/>
            <person name="Martinez A.T."/>
            <person name="Grigoriev I.V."/>
        </authorList>
    </citation>
    <scope>NUCLEOTIDE SEQUENCE</scope>
    <source>
        <strain evidence="1">CBS 506.95</strain>
    </source>
</reference>
<keyword evidence="2" id="KW-1185">Reference proteome</keyword>
<protein>
    <recommendedName>
        <fullName evidence="3">F-box domain-containing protein</fullName>
    </recommendedName>
</protein>
<dbReference type="AlphaFoldDB" id="A0A9P6E3L8"/>
<name>A0A9P6E3L8_9AGAR</name>
<evidence type="ECO:0000313" key="2">
    <source>
        <dbReference type="Proteomes" id="UP000807306"/>
    </source>
</evidence>
<dbReference type="EMBL" id="MU157974">
    <property type="protein sequence ID" value="KAF9521921.1"/>
    <property type="molecule type" value="Genomic_DNA"/>
</dbReference>
<gene>
    <name evidence="1" type="ORF">CPB83DRAFT_840883</name>
</gene>
<dbReference type="InterPro" id="IPR032675">
    <property type="entry name" value="LRR_dom_sf"/>
</dbReference>
<dbReference type="SUPFAM" id="SSF52047">
    <property type="entry name" value="RNI-like"/>
    <property type="match status" value="1"/>
</dbReference>
<dbReference type="Gene3D" id="3.80.10.10">
    <property type="entry name" value="Ribonuclease Inhibitor"/>
    <property type="match status" value="1"/>
</dbReference>
<evidence type="ECO:0000313" key="1">
    <source>
        <dbReference type="EMBL" id="KAF9521921.1"/>
    </source>
</evidence>
<comment type="caution">
    <text evidence="1">The sequence shown here is derived from an EMBL/GenBank/DDBJ whole genome shotgun (WGS) entry which is preliminary data.</text>
</comment>
<accession>A0A9P6E3L8</accession>
<evidence type="ECO:0008006" key="3">
    <source>
        <dbReference type="Google" id="ProtNLM"/>
    </source>
</evidence>
<dbReference type="Proteomes" id="UP000807306">
    <property type="component" value="Unassembled WGS sequence"/>
</dbReference>
<organism evidence="1 2">
    <name type="scientific">Crepidotus variabilis</name>
    <dbReference type="NCBI Taxonomy" id="179855"/>
    <lineage>
        <taxon>Eukaryota</taxon>
        <taxon>Fungi</taxon>
        <taxon>Dikarya</taxon>
        <taxon>Basidiomycota</taxon>
        <taxon>Agaricomycotina</taxon>
        <taxon>Agaricomycetes</taxon>
        <taxon>Agaricomycetidae</taxon>
        <taxon>Agaricales</taxon>
        <taxon>Agaricineae</taxon>
        <taxon>Crepidotaceae</taxon>
        <taxon>Crepidotus</taxon>
    </lineage>
</organism>
<proteinExistence type="predicted"/>
<sequence length="411" mass="47090">MPPIPNELIAEISSYANVETAFAWLFVNKVEYPHRRRQLWTHQNHIRPLLNLLPKKKWINMNRYTDKPSSPQWHSNHKCKQCKGLKGKRLAPDASIDDETKQLLISLGGQMRELIVPCARDCPFIIDIVKGSIGFLRGQFEAPLLNVTSFKTARSGHDFGEVVRTKYDMDVYETLLDLCRVDRCKRIDIPDGMRSMQQLASAQTNLEQLHVTNPNPQLELWEHCTFWDNLTTLHLTEHKATLCDLFEDISPLRSLESFKFHCVDSGYTFEQPIATHVWPNLKMLTLYTSGFVMETFLETFNAPSLEKIVLRSSNFVSGATIAVMFKASARLTHIGVCRARSGFTFGHDRNIALTDDQIQPLFTMSTLQRLQLDRVFTSTVTEEVIQSLKALNDSTLIEYNNLRGVVLPYSR</sequence>